<reference evidence="3 4" key="1">
    <citation type="submission" date="2019-03" db="EMBL/GenBank/DDBJ databases">
        <title>First draft genome of Liparis tanakae, snailfish: a comprehensive survey of snailfish specific genes.</title>
        <authorList>
            <person name="Kim W."/>
            <person name="Song I."/>
            <person name="Jeong J.-H."/>
            <person name="Kim D."/>
            <person name="Kim S."/>
            <person name="Ryu S."/>
            <person name="Song J.Y."/>
            <person name="Lee S.K."/>
        </authorList>
    </citation>
    <scope>NUCLEOTIDE SEQUENCE [LARGE SCALE GENOMIC DNA]</scope>
    <source>
        <tissue evidence="3">Muscle</tissue>
    </source>
</reference>
<sequence>MAHGSWLMAHGVSSVPQVYPTASRALGLGMSSGMARVGALITPFVAQVMLESSLYLALSVYCCCCLLAAVASCALPIETAGRGLQEASRRQWGQEMDRWAAVHLRGERRGGPTERSIHLRSTPAPAASSGSSTITPPPPHGGLRGARHLERRGPFTEQHRQTQGDDASSERLQASSGRLVSSSGVFRASSGVFRASRLVFRRLQSVFRCLQGVSSRLQTSSGVFRASSGVFRHLQSVFRASRLVFRRLQASSERLQASSGAPLVLSFSGPLRASFGPPLLYDVAEQPRRLLGAAAVDREAEAPVAVVVYHLKRDAVFYWDWRAAEILIEQRRSS</sequence>
<dbReference type="SUPFAM" id="SSF103473">
    <property type="entry name" value="MFS general substrate transporter"/>
    <property type="match status" value="1"/>
</dbReference>
<dbReference type="OrthoDB" id="4139357at2759"/>
<dbReference type="GO" id="GO:0016020">
    <property type="term" value="C:membrane"/>
    <property type="evidence" value="ECO:0007669"/>
    <property type="project" value="UniProtKB-SubCell"/>
</dbReference>
<proteinExistence type="predicted"/>
<feature type="compositionally biased region" description="Polar residues" evidence="2">
    <location>
        <begin position="164"/>
        <end position="174"/>
    </location>
</feature>
<gene>
    <name evidence="3" type="primary">SVOP</name>
    <name evidence="3" type="ORF">EYF80_058120</name>
</gene>
<feature type="region of interest" description="Disordered" evidence="2">
    <location>
        <begin position="104"/>
        <end position="174"/>
    </location>
</feature>
<evidence type="ECO:0000313" key="3">
    <source>
        <dbReference type="EMBL" id="TNN31724.1"/>
    </source>
</evidence>
<protein>
    <submittedName>
        <fullName evidence="3">Synaptic vesicle 2-related protein</fullName>
    </submittedName>
</protein>
<comment type="caution">
    <text evidence="3">The sequence shown here is derived from an EMBL/GenBank/DDBJ whole genome shotgun (WGS) entry which is preliminary data.</text>
</comment>
<evidence type="ECO:0000313" key="4">
    <source>
        <dbReference type="Proteomes" id="UP000314294"/>
    </source>
</evidence>
<feature type="compositionally biased region" description="Low complexity" evidence="2">
    <location>
        <begin position="121"/>
        <end position="134"/>
    </location>
</feature>
<dbReference type="Gene3D" id="1.20.1250.20">
    <property type="entry name" value="MFS general substrate transporter like domains"/>
    <property type="match status" value="1"/>
</dbReference>
<comment type="subcellular location">
    <subcellularLocation>
        <location evidence="1">Membrane</location>
        <topology evidence="1">Multi-pass membrane protein</topology>
    </subcellularLocation>
</comment>
<accession>A0A4Z2ETM6</accession>
<name>A0A4Z2ETM6_9TELE</name>
<evidence type="ECO:0000256" key="1">
    <source>
        <dbReference type="ARBA" id="ARBA00004141"/>
    </source>
</evidence>
<keyword evidence="4" id="KW-1185">Reference proteome</keyword>
<evidence type="ECO:0000256" key="2">
    <source>
        <dbReference type="SAM" id="MobiDB-lite"/>
    </source>
</evidence>
<feature type="compositionally biased region" description="Basic and acidic residues" evidence="2">
    <location>
        <begin position="147"/>
        <end position="163"/>
    </location>
</feature>
<dbReference type="Proteomes" id="UP000314294">
    <property type="component" value="Unassembled WGS sequence"/>
</dbReference>
<organism evidence="3 4">
    <name type="scientific">Liparis tanakae</name>
    <name type="common">Tanaka's snailfish</name>
    <dbReference type="NCBI Taxonomy" id="230148"/>
    <lineage>
        <taxon>Eukaryota</taxon>
        <taxon>Metazoa</taxon>
        <taxon>Chordata</taxon>
        <taxon>Craniata</taxon>
        <taxon>Vertebrata</taxon>
        <taxon>Euteleostomi</taxon>
        <taxon>Actinopterygii</taxon>
        <taxon>Neopterygii</taxon>
        <taxon>Teleostei</taxon>
        <taxon>Neoteleostei</taxon>
        <taxon>Acanthomorphata</taxon>
        <taxon>Eupercaria</taxon>
        <taxon>Perciformes</taxon>
        <taxon>Cottioidei</taxon>
        <taxon>Cottales</taxon>
        <taxon>Liparidae</taxon>
        <taxon>Liparis</taxon>
    </lineage>
</organism>
<feature type="compositionally biased region" description="Basic and acidic residues" evidence="2">
    <location>
        <begin position="104"/>
        <end position="117"/>
    </location>
</feature>
<dbReference type="AlphaFoldDB" id="A0A4Z2ETM6"/>
<dbReference type="EMBL" id="SRLO01003205">
    <property type="protein sequence ID" value="TNN31724.1"/>
    <property type="molecule type" value="Genomic_DNA"/>
</dbReference>
<dbReference type="InterPro" id="IPR036259">
    <property type="entry name" value="MFS_trans_sf"/>
</dbReference>